<dbReference type="Pfam" id="PF00015">
    <property type="entry name" value="MCPsignal"/>
    <property type="match status" value="1"/>
</dbReference>
<dbReference type="PANTHER" id="PTHR32089:SF74">
    <property type="entry name" value="METHYL-ACCEPTING CHEMOTAXIS PROTEIN AER"/>
    <property type="match status" value="1"/>
</dbReference>
<dbReference type="FunFam" id="1.10.287.950:FF:000001">
    <property type="entry name" value="Methyl-accepting chemotaxis sensory transducer"/>
    <property type="match status" value="1"/>
</dbReference>
<evidence type="ECO:0000256" key="1">
    <source>
        <dbReference type="ARBA" id="ARBA00004370"/>
    </source>
</evidence>
<evidence type="ECO:0000259" key="7">
    <source>
        <dbReference type="PROSITE" id="PS50112"/>
    </source>
</evidence>
<dbReference type="SUPFAM" id="SSF55785">
    <property type="entry name" value="PYP-like sensor domain (PAS domain)"/>
    <property type="match status" value="1"/>
</dbReference>
<dbReference type="InterPro" id="IPR000014">
    <property type="entry name" value="PAS"/>
</dbReference>
<comment type="subcellular location">
    <subcellularLocation>
        <location evidence="1">Membrane</location>
    </subcellularLocation>
</comment>
<dbReference type="NCBIfam" id="TIGR00229">
    <property type="entry name" value="sensory_box"/>
    <property type="match status" value="1"/>
</dbReference>
<feature type="transmembrane region" description="Helical" evidence="5">
    <location>
        <begin position="153"/>
        <end position="169"/>
    </location>
</feature>
<gene>
    <name evidence="8" type="ORF">DXX92_02590</name>
</gene>
<evidence type="ECO:0000313" key="9">
    <source>
        <dbReference type="Proteomes" id="UP000256999"/>
    </source>
</evidence>
<dbReference type="Proteomes" id="UP000256999">
    <property type="component" value="Unassembled WGS sequence"/>
</dbReference>
<comment type="caution">
    <text evidence="8">The sequence shown here is derived from an EMBL/GenBank/DDBJ whole genome shotgun (WGS) entry which is preliminary data.</text>
</comment>
<keyword evidence="5" id="KW-0472">Membrane</keyword>
<evidence type="ECO:0000256" key="4">
    <source>
        <dbReference type="PROSITE-ProRule" id="PRU00284"/>
    </source>
</evidence>
<dbReference type="OrthoDB" id="5675566at2"/>
<evidence type="ECO:0000256" key="2">
    <source>
        <dbReference type="ARBA" id="ARBA00023224"/>
    </source>
</evidence>
<dbReference type="SMART" id="SM00283">
    <property type="entry name" value="MA"/>
    <property type="match status" value="1"/>
</dbReference>
<dbReference type="PROSITE" id="PS50111">
    <property type="entry name" value="CHEMOTAXIS_TRANSDUC_2"/>
    <property type="match status" value="1"/>
</dbReference>
<organism evidence="8 9">
    <name type="scientific">Thalassotalea euphylliae</name>
    <dbReference type="NCBI Taxonomy" id="1655234"/>
    <lineage>
        <taxon>Bacteria</taxon>
        <taxon>Pseudomonadati</taxon>
        <taxon>Pseudomonadota</taxon>
        <taxon>Gammaproteobacteria</taxon>
        <taxon>Alteromonadales</taxon>
        <taxon>Colwelliaceae</taxon>
        <taxon>Thalassotalea</taxon>
    </lineage>
</organism>
<dbReference type="RefSeq" id="WP_115999002.1">
    <property type="nucleotide sequence ID" value="NZ_QUOV01000001.1"/>
</dbReference>
<keyword evidence="5" id="KW-0812">Transmembrane</keyword>
<evidence type="ECO:0000313" key="8">
    <source>
        <dbReference type="EMBL" id="REL34325.1"/>
    </source>
</evidence>
<dbReference type="Gene3D" id="3.30.450.20">
    <property type="entry name" value="PAS domain"/>
    <property type="match status" value="1"/>
</dbReference>
<dbReference type="PANTHER" id="PTHR32089">
    <property type="entry name" value="METHYL-ACCEPTING CHEMOTAXIS PROTEIN MCPB"/>
    <property type="match status" value="1"/>
</dbReference>
<dbReference type="InterPro" id="IPR013655">
    <property type="entry name" value="PAS_fold_3"/>
</dbReference>
<dbReference type="GO" id="GO:0007165">
    <property type="term" value="P:signal transduction"/>
    <property type="evidence" value="ECO:0007669"/>
    <property type="project" value="UniProtKB-KW"/>
</dbReference>
<keyword evidence="2 4" id="KW-0807">Transducer</keyword>
<dbReference type="AlphaFoldDB" id="A0A3E0UE00"/>
<sequence length="523" mass="57068">MNKDRHISQKEYQFPTSQRLISSTDKRGIITHCNDAFVEVSGFTCDELIGSNHNIVRHPDMPSDVFKEMWETLRAGKIWMGIVKNRRKNGDHYWVSAFVTPIFEGDDIVGYESVRVNASEPEKQRASQAYQRLQQNKSALPISDTIRHFTRQIRPFIVGGLACVGAGWLTNSTELMLIGPAVMVLCGYWSIKSQQKSWSLFLNIAPDAYKDTTVAQTYFNANQAQARAKLALICEIARGRTGLTRIDDASVVLAEVAETTHYQAEKTSQVIEQQETAVQVIASAISEMSSAIQEVTERVEGNASSAKEAAASVNNGNQQAKQAAKSIEELKNSVTSIASTVKDLAESTEEINQAATMISSIAEQTNLLALNAAIEAARAGEQGRGFAVVADEVRSLAMRTRESTEEIHSIVNKLITRSQKAAEVSEQGLEEAEKGMQIVDGTRIALGEINKAVDNIADMTIQMSSAVEEQSAVAEHINQQVGDIAQGAPVAKQAAEESFGASQQLKDTIANVSSLIRRFNTSA</sequence>
<keyword evidence="5" id="KW-1133">Transmembrane helix</keyword>
<dbReference type="Gene3D" id="1.10.287.950">
    <property type="entry name" value="Methyl-accepting chemotaxis protein"/>
    <property type="match status" value="1"/>
</dbReference>
<dbReference type="SUPFAM" id="SSF58104">
    <property type="entry name" value="Methyl-accepting chemotaxis protein (MCP) signaling domain"/>
    <property type="match status" value="1"/>
</dbReference>
<dbReference type="Pfam" id="PF08447">
    <property type="entry name" value="PAS_3"/>
    <property type="match status" value="1"/>
</dbReference>
<dbReference type="CDD" id="cd11386">
    <property type="entry name" value="MCP_signal"/>
    <property type="match status" value="1"/>
</dbReference>
<feature type="domain" description="PAS" evidence="7">
    <location>
        <begin position="25"/>
        <end position="76"/>
    </location>
</feature>
<reference evidence="8 9" key="1">
    <citation type="submission" date="2018-08" db="EMBL/GenBank/DDBJ databases">
        <title>Thalassotalea euphylliae genome.</title>
        <authorList>
            <person name="Summers S."/>
            <person name="Rice S.A."/>
            <person name="Freckelton M.L."/>
            <person name="Nedved B.T."/>
            <person name="Hadfield M.G."/>
        </authorList>
    </citation>
    <scope>NUCLEOTIDE SEQUENCE [LARGE SCALE GENOMIC DNA]</scope>
    <source>
        <strain evidence="8 9">H2</strain>
    </source>
</reference>
<evidence type="ECO:0000256" key="3">
    <source>
        <dbReference type="ARBA" id="ARBA00029447"/>
    </source>
</evidence>
<dbReference type="InterPro" id="IPR035965">
    <property type="entry name" value="PAS-like_dom_sf"/>
</dbReference>
<dbReference type="CDD" id="cd00130">
    <property type="entry name" value="PAS"/>
    <property type="match status" value="1"/>
</dbReference>
<dbReference type="GO" id="GO:0006935">
    <property type="term" value="P:chemotaxis"/>
    <property type="evidence" value="ECO:0007669"/>
    <property type="project" value="UniProtKB-ARBA"/>
</dbReference>
<dbReference type="InterPro" id="IPR004089">
    <property type="entry name" value="MCPsignal_dom"/>
</dbReference>
<proteinExistence type="inferred from homology"/>
<accession>A0A3E0UE00</accession>
<dbReference type="PROSITE" id="PS50112">
    <property type="entry name" value="PAS"/>
    <property type="match status" value="1"/>
</dbReference>
<evidence type="ECO:0000259" key="6">
    <source>
        <dbReference type="PROSITE" id="PS50111"/>
    </source>
</evidence>
<dbReference type="EMBL" id="QUOV01000001">
    <property type="protein sequence ID" value="REL34325.1"/>
    <property type="molecule type" value="Genomic_DNA"/>
</dbReference>
<protein>
    <submittedName>
        <fullName evidence="8">PAS domain S-box protein</fullName>
    </submittedName>
</protein>
<name>A0A3E0UE00_9GAMM</name>
<dbReference type="GO" id="GO:0016020">
    <property type="term" value="C:membrane"/>
    <property type="evidence" value="ECO:0007669"/>
    <property type="project" value="UniProtKB-SubCell"/>
</dbReference>
<feature type="domain" description="Methyl-accepting transducer" evidence="6">
    <location>
        <begin position="249"/>
        <end position="485"/>
    </location>
</feature>
<comment type="similarity">
    <text evidence="3">Belongs to the methyl-accepting chemotaxis (MCP) protein family.</text>
</comment>
<evidence type="ECO:0000256" key="5">
    <source>
        <dbReference type="SAM" id="Phobius"/>
    </source>
</evidence>